<evidence type="ECO:0000313" key="2">
    <source>
        <dbReference type="EMBL" id="MQL75395.1"/>
    </source>
</evidence>
<organism evidence="2 3">
    <name type="scientific">Colocasia esculenta</name>
    <name type="common">Wild taro</name>
    <name type="synonym">Arum esculentum</name>
    <dbReference type="NCBI Taxonomy" id="4460"/>
    <lineage>
        <taxon>Eukaryota</taxon>
        <taxon>Viridiplantae</taxon>
        <taxon>Streptophyta</taxon>
        <taxon>Embryophyta</taxon>
        <taxon>Tracheophyta</taxon>
        <taxon>Spermatophyta</taxon>
        <taxon>Magnoliopsida</taxon>
        <taxon>Liliopsida</taxon>
        <taxon>Araceae</taxon>
        <taxon>Aroideae</taxon>
        <taxon>Colocasieae</taxon>
        <taxon>Colocasia</taxon>
    </lineage>
</organism>
<feature type="region of interest" description="Disordered" evidence="1">
    <location>
        <begin position="143"/>
        <end position="164"/>
    </location>
</feature>
<dbReference type="EMBL" id="NMUH01000250">
    <property type="protein sequence ID" value="MQL75395.1"/>
    <property type="molecule type" value="Genomic_DNA"/>
</dbReference>
<keyword evidence="3" id="KW-1185">Reference proteome</keyword>
<evidence type="ECO:0000313" key="3">
    <source>
        <dbReference type="Proteomes" id="UP000652761"/>
    </source>
</evidence>
<feature type="region of interest" description="Disordered" evidence="1">
    <location>
        <begin position="1"/>
        <end position="43"/>
    </location>
</feature>
<name>A0A843TWC9_COLES</name>
<protein>
    <submittedName>
        <fullName evidence="2">Uncharacterized protein</fullName>
    </submittedName>
</protein>
<dbReference type="OrthoDB" id="1933187at2759"/>
<comment type="caution">
    <text evidence="2">The sequence shown here is derived from an EMBL/GenBank/DDBJ whole genome shotgun (WGS) entry which is preliminary data.</text>
</comment>
<dbReference type="AlphaFoldDB" id="A0A843TWC9"/>
<gene>
    <name evidence="2" type="ORF">Taro_007755</name>
</gene>
<dbReference type="Proteomes" id="UP000652761">
    <property type="component" value="Unassembled WGS sequence"/>
</dbReference>
<sequence>MPKNGRCCRSARRTPLADVSNSRKASRSSKKEALEEDRDGGPRGRLLLARADLSKLSNQSWVPRLQRAFGNSTMRAGDHFGQDLADKASSAIDRECTAPDAPNEPDQSLIVSPSPLVSWRHGACTVETGRQLFLLTPLHKSKALAPKSSGSPKSLLGGSSSKHSSLTTLRVPTLSHPANSTCNVLVEKISTVPTPNKFLMSRTKVSESASETGFVSPKKTCNVLVEKISTAPTPNKFLMSRTKVSESASKTGFVSPKKTSNCKDQFVFCLTPCLKTPAPKPLLDSIPESFQEEDNKDISNATPWFTSIQKNDRCSVSNNSGSNQCSDNSSSDEVSRTLASKYPELFGMHPAVVQRKEVEESLHWFLSPPKTCVLMEPPDEKFPPASERNKNFLNSGLKTLSPAVAEATLMWKDFGSATGNGKNAGEATLKRELWTKFEAVSAHSLRFDPSIFKQESRKQLIDMLEDVS</sequence>
<dbReference type="PANTHER" id="PTHR37238:SF1">
    <property type="entry name" value="OS05G0532500 PROTEIN"/>
    <property type="match status" value="1"/>
</dbReference>
<accession>A0A843TWC9</accession>
<reference evidence="2" key="1">
    <citation type="submission" date="2017-07" db="EMBL/GenBank/DDBJ databases">
        <title>Taro Niue Genome Assembly and Annotation.</title>
        <authorList>
            <person name="Atibalentja N."/>
            <person name="Keating K."/>
            <person name="Fields C.J."/>
        </authorList>
    </citation>
    <scope>NUCLEOTIDE SEQUENCE</scope>
    <source>
        <strain evidence="2">Niue_2</strain>
        <tissue evidence="2">Leaf</tissue>
    </source>
</reference>
<dbReference type="PANTHER" id="PTHR37238">
    <property type="entry name" value="OS05G0532500 PROTEIN"/>
    <property type="match status" value="1"/>
</dbReference>
<feature type="non-terminal residue" evidence="2">
    <location>
        <position position="1"/>
    </location>
</feature>
<proteinExistence type="predicted"/>
<evidence type="ECO:0000256" key="1">
    <source>
        <dbReference type="SAM" id="MobiDB-lite"/>
    </source>
</evidence>